<dbReference type="OrthoDB" id="10252009at2759"/>
<keyword evidence="4" id="KW-0904">Protein phosphatase</keyword>
<dbReference type="PROSITE" id="PS50056">
    <property type="entry name" value="TYR_PHOSPHATASE_2"/>
    <property type="match status" value="1"/>
</dbReference>
<dbReference type="OMA" id="KHHYYFI"/>
<dbReference type="GO" id="GO:0017017">
    <property type="term" value="F:MAP kinase tyrosine/serine/threonine phosphatase activity"/>
    <property type="evidence" value="ECO:0007669"/>
    <property type="project" value="TreeGrafter"/>
</dbReference>
<dbReference type="FunCoup" id="G0QZJ5">
    <property type="interactions" value="16"/>
</dbReference>
<dbReference type="GO" id="GO:0043409">
    <property type="term" value="P:negative regulation of MAPK cascade"/>
    <property type="evidence" value="ECO:0007669"/>
    <property type="project" value="TreeGrafter"/>
</dbReference>
<dbReference type="PANTHER" id="PTHR10159">
    <property type="entry name" value="DUAL SPECIFICITY PROTEIN PHOSPHATASE"/>
    <property type="match status" value="1"/>
</dbReference>
<dbReference type="InterPro" id="IPR000340">
    <property type="entry name" value="Dual-sp_phosphatase_cat-dom"/>
</dbReference>
<reference evidence="7 8" key="1">
    <citation type="submission" date="2011-07" db="EMBL/GenBank/DDBJ databases">
        <authorList>
            <person name="Coyne R."/>
            <person name="Brami D."/>
            <person name="Johnson J."/>
            <person name="Hostetler J."/>
            <person name="Hannick L."/>
            <person name="Clark T."/>
            <person name="Cassidy-Hanley D."/>
            <person name="Inman J."/>
        </authorList>
    </citation>
    <scope>NUCLEOTIDE SEQUENCE [LARGE SCALE GENOMIC DNA]</scope>
    <source>
        <strain evidence="7 8">G5</strain>
    </source>
</reference>
<dbReference type="eggNOG" id="KOG1717">
    <property type="taxonomic scope" value="Eukaryota"/>
</dbReference>
<dbReference type="InterPro" id="IPR000387">
    <property type="entry name" value="Tyr_Pase_dom"/>
</dbReference>
<dbReference type="PROSITE" id="PS50054">
    <property type="entry name" value="TYR_PHOSPHATASE_DUAL"/>
    <property type="match status" value="1"/>
</dbReference>
<sequence>MFKKFNQTEFNRNMNLIVDAQDTQKGQLWLGDYYAALDVDALVRRGINTVLTVAQGLKLYYDPQKKIRHRQWNMQDCETYNIQRHFNDVISEIENGLQKGNVLVHCAAGISRSATCVIAYLMQKNSWNYSTAFSFKYGQVKKLY</sequence>
<dbReference type="GO" id="GO:0005737">
    <property type="term" value="C:cytoplasm"/>
    <property type="evidence" value="ECO:0007669"/>
    <property type="project" value="TreeGrafter"/>
</dbReference>
<dbReference type="SUPFAM" id="SSF52799">
    <property type="entry name" value="(Phosphotyrosine protein) phosphatases II"/>
    <property type="match status" value="1"/>
</dbReference>
<evidence type="ECO:0000313" key="8">
    <source>
        <dbReference type="Proteomes" id="UP000008983"/>
    </source>
</evidence>
<evidence type="ECO:0000256" key="4">
    <source>
        <dbReference type="ARBA" id="ARBA00022912"/>
    </source>
</evidence>
<dbReference type="InterPro" id="IPR029021">
    <property type="entry name" value="Prot-tyrosine_phosphatase-like"/>
</dbReference>
<evidence type="ECO:0000256" key="1">
    <source>
        <dbReference type="ARBA" id="ARBA00008601"/>
    </source>
</evidence>
<feature type="domain" description="Tyrosine specific protein phosphatases" evidence="6">
    <location>
        <begin position="84"/>
        <end position="133"/>
    </location>
</feature>
<dbReference type="STRING" id="857967.G0QZJ5"/>
<comment type="similarity">
    <text evidence="1">Belongs to the protein-tyrosine phosphatase family. Non-receptor class dual specificity subfamily.</text>
</comment>
<dbReference type="GO" id="GO:0008330">
    <property type="term" value="F:protein tyrosine/threonine phosphatase activity"/>
    <property type="evidence" value="ECO:0007669"/>
    <property type="project" value="TreeGrafter"/>
</dbReference>
<dbReference type="GO" id="GO:0033550">
    <property type="term" value="F:MAP kinase tyrosine phosphatase activity"/>
    <property type="evidence" value="ECO:0007669"/>
    <property type="project" value="TreeGrafter"/>
</dbReference>
<dbReference type="GeneID" id="14905461"/>
<dbReference type="Pfam" id="PF00782">
    <property type="entry name" value="DSPc"/>
    <property type="match status" value="1"/>
</dbReference>
<dbReference type="EC" id="3.1.3.48" evidence="2"/>
<protein>
    <recommendedName>
        <fullName evidence="2">protein-tyrosine-phosphatase</fullName>
        <ecNumber evidence="2">3.1.3.48</ecNumber>
    </recommendedName>
</protein>
<evidence type="ECO:0000259" key="6">
    <source>
        <dbReference type="PROSITE" id="PS50056"/>
    </source>
</evidence>
<gene>
    <name evidence="7" type="ORF">IMG5_157290</name>
</gene>
<dbReference type="EMBL" id="GL984153">
    <property type="protein sequence ID" value="EGR29356.1"/>
    <property type="molecule type" value="Genomic_DNA"/>
</dbReference>
<dbReference type="InterPro" id="IPR020422">
    <property type="entry name" value="TYR_PHOSPHATASE_DUAL_dom"/>
</dbReference>
<dbReference type="Proteomes" id="UP000008983">
    <property type="component" value="Unassembled WGS sequence"/>
</dbReference>
<dbReference type="PANTHER" id="PTHR10159:SF519">
    <property type="entry name" value="DUAL SPECIFICITY PROTEIN PHOSPHATASE MPK3"/>
    <property type="match status" value="1"/>
</dbReference>
<dbReference type="CDD" id="cd14498">
    <property type="entry name" value="DSP"/>
    <property type="match status" value="1"/>
</dbReference>
<dbReference type="RefSeq" id="XP_004030592.1">
    <property type="nucleotide sequence ID" value="XM_004030544.1"/>
</dbReference>
<dbReference type="InParanoid" id="G0QZJ5"/>
<evidence type="ECO:0000313" key="7">
    <source>
        <dbReference type="EMBL" id="EGR29356.1"/>
    </source>
</evidence>
<accession>G0QZJ5</accession>
<keyword evidence="3" id="KW-0378">Hydrolase</keyword>
<feature type="domain" description="Tyrosine-protein phosphatase" evidence="5">
    <location>
        <begin position="19"/>
        <end position="144"/>
    </location>
</feature>
<dbReference type="PROSITE" id="PS00383">
    <property type="entry name" value="TYR_PHOSPHATASE_1"/>
    <property type="match status" value="1"/>
</dbReference>
<dbReference type="AlphaFoldDB" id="G0QZJ5"/>
<keyword evidence="8" id="KW-1185">Reference proteome</keyword>
<dbReference type="InterPro" id="IPR016130">
    <property type="entry name" value="Tyr_Pase_AS"/>
</dbReference>
<evidence type="ECO:0000256" key="2">
    <source>
        <dbReference type="ARBA" id="ARBA00013064"/>
    </source>
</evidence>
<proteinExistence type="inferred from homology"/>
<name>G0QZJ5_ICHMU</name>
<evidence type="ECO:0000256" key="3">
    <source>
        <dbReference type="ARBA" id="ARBA00022801"/>
    </source>
</evidence>
<dbReference type="SMART" id="SM00195">
    <property type="entry name" value="DSPc"/>
    <property type="match status" value="1"/>
</dbReference>
<evidence type="ECO:0000259" key="5">
    <source>
        <dbReference type="PROSITE" id="PS50054"/>
    </source>
</evidence>
<organism evidence="7 8">
    <name type="scientific">Ichthyophthirius multifiliis</name>
    <name type="common">White spot disease agent</name>
    <name type="synonym">Ich</name>
    <dbReference type="NCBI Taxonomy" id="5932"/>
    <lineage>
        <taxon>Eukaryota</taxon>
        <taxon>Sar</taxon>
        <taxon>Alveolata</taxon>
        <taxon>Ciliophora</taxon>
        <taxon>Intramacronucleata</taxon>
        <taxon>Oligohymenophorea</taxon>
        <taxon>Hymenostomatida</taxon>
        <taxon>Ophryoglenina</taxon>
        <taxon>Ichthyophthirius</taxon>
    </lineage>
</organism>
<dbReference type="Gene3D" id="3.90.190.10">
    <property type="entry name" value="Protein tyrosine phosphatase superfamily"/>
    <property type="match status" value="1"/>
</dbReference>